<organism evidence="13 14">
    <name type="scientific">Rhodobium gokarnense</name>
    <dbReference type="NCBI Taxonomy" id="364296"/>
    <lineage>
        <taxon>Bacteria</taxon>
        <taxon>Pseudomonadati</taxon>
        <taxon>Pseudomonadota</taxon>
        <taxon>Alphaproteobacteria</taxon>
        <taxon>Hyphomicrobiales</taxon>
        <taxon>Rhodobiaceae</taxon>
        <taxon>Rhodobium</taxon>
    </lineage>
</organism>
<dbReference type="PANTHER" id="PTHR48109:SF4">
    <property type="entry name" value="DIHYDROOROTATE DEHYDROGENASE (QUINONE), MITOCHONDRIAL"/>
    <property type="match status" value="1"/>
</dbReference>
<evidence type="ECO:0000256" key="10">
    <source>
        <dbReference type="ARBA" id="ARBA00048639"/>
    </source>
</evidence>
<keyword evidence="6 11" id="KW-0288">FMN</keyword>
<keyword evidence="8 11" id="KW-0560">Oxidoreductase</keyword>
<feature type="binding site" evidence="11">
    <location>
        <begin position="110"/>
        <end position="114"/>
    </location>
    <ligand>
        <name>substrate</name>
    </ligand>
</feature>
<dbReference type="EC" id="1.3.5.2" evidence="11"/>
<dbReference type="PANTHER" id="PTHR48109">
    <property type="entry name" value="DIHYDROOROTATE DEHYDROGENASE (QUINONE), MITOCHONDRIAL-RELATED"/>
    <property type="match status" value="1"/>
</dbReference>
<comment type="similarity">
    <text evidence="4 11">Belongs to the dihydroorotate dehydrogenase family. Type 2 subfamily.</text>
</comment>
<keyword evidence="5 11" id="KW-0285">Flavoprotein</keyword>
<dbReference type="Gene3D" id="3.20.20.70">
    <property type="entry name" value="Aldolase class I"/>
    <property type="match status" value="1"/>
</dbReference>
<evidence type="ECO:0000256" key="9">
    <source>
        <dbReference type="ARBA" id="ARBA00023136"/>
    </source>
</evidence>
<keyword evidence="14" id="KW-1185">Reference proteome</keyword>
<dbReference type="SUPFAM" id="SSF51395">
    <property type="entry name" value="FMN-linked oxidoreductases"/>
    <property type="match status" value="1"/>
</dbReference>
<feature type="binding site" evidence="11">
    <location>
        <position position="139"/>
    </location>
    <ligand>
        <name>FMN</name>
        <dbReference type="ChEBI" id="CHEBI:58210"/>
    </ligand>
</feature>
<feature type="active site" description="Nucleophile" evidence="11">
    <location>
        <position position="173"/>
    </location>
</feature>
<feature type="binding site" evidence="11">
    <location>
        <begin position="61"/>
        <end position="65"/>
    </location>
    <ligand>
        <name>FMN</name>
        <dbReference type="ChEBI" id="CHEBI:58210"/>
    </ligand>
</feature>
<keyword evidence="7 11" id="KW-0665">Pyrimidine biosynthesis</keyword>
<comment type="function">
    <text evidence="1 11">Catalyzes the conversion of dihydroorotate to orotate with quinone as electron acceptor.</text>
</comment>
<comment type="catalytic activity">
    <reaction evidence="10 11">
        <text>(S)-dihydroorotate + a quinone = orotate + a quinol</text>
        <dbReference type="Rhea" id="RHEA:30187"/>
        <dbReference type="ChEBI" id="CHEBI:24646"/>
        <dbReference type="ChEBI" id="CHEBI:30839"/>
        <dbReference type="ChEBI" id="CHEBI:30864"/>
        <dbReference type="ChEBI" id="CHEBI:132124"/>
        <dbReference type="EC" id="1.3.5.2"/>
    </reaction>
</comment>
<evidence type="ECO:0000256" key="5">
    <source>
        <dbReference type="ARBA" id="ARBA00022630"/>
    </source>
</evidence>
<evidence type="ECO:0000256" key="4">
    <source>
        <dbReference type="ARBA" id="ARBA00005359"/>
    </source>
</evidence>
<comment type="caution">
    <text evidence="13">The sequence shown here is derived from an EMBL/GenBank/DDBJ whole genome shotgun (WGS) entry which is preliminary data.</text>
</comment>
<comment type="subunit">
    <text evidence="11">Monomer.</text>
</comment>
<dbReference type="HAMAP" id="MF_00225">
    <property type="entry name" value="DHO_dh_type2"/>
    <property type="match status" value="1"/>
</dbReference>
<dbReference type="InterPro" id="IPR005719">
    <property type="entry name" value="Dihydroorotate_DH_2"/>
</dbReference>
<evidence type="ECO:0000313" key="13">
    <source>
        <dbReference type="EMBL" id="MCW2307094.1"/>
    </source>
</evidence>
<evidence type="ECO:0000259" key="12">
    <source>
        <dbReference type="Pfam" id="PF01180"/>
    </source>
</evidence>
<evidence type="ECO:0000256" key="6">
    <source>
        <dbReference type="ARBA" id="ARBA00022643"/>
    </source>
</evidence>
<feature type="binding site" evidence="11">
    <location>
        <position position="175"/>
    </location>
    <ligand>
        <name>substrate</name>
    </ligand>
</feature>
<feature type="binding site" evidence="11">
    <location>
        <position position="65"/>
    </location>
    <ligand>
        <name>substrate</name>
    </ligand>
</feature>
<evidence type="ECO:0000256" key="3">
    <source>
        <dbReference type="ARBA" id="ARBA00005161"/>
    </source>
</evidence>
<dbReference type="PROSITE" id="PS00911">
    <property type="entry name" value="DHODEHASE_1"/>
    <property type="match status" value="1"/>
</dbReference>
<feature type="domain" description="Dihydroorotate dehydrogenase catalytic" evidence="12">
    <location>
        <begin position="44"/>
        <end position="337"/>
    </location>
</feature>
<protein>
    <recommendedName>
        <fullName evidence="11">Dihydroorotate dehydrogenase (quinone)</fullName>
        <ecNumber evidence="11">1.3.5.2</ecNumber>
    </recommendedName>
    <alternativeName>
        <fullName evidence="11">DHOdehase</fullName>
        <shortName evidence="11">DHOD</shortName>
        <shortName evidence="11">DHODase</shortName>
    </alternativeName>
    <alternativeName>
        <fullName evidence="11">Dihydroorotate oxidase</fullName>
    </alternativeName>
</protein>
<feature type="binding site" evidence="11">
    <location>
        <position position="243"/>
    </location>
    <ligand>
        <name>FMN</name>
        <dbReference type="ChEBI" id="CHEBI:58210"/>
    </ligand>
</feature>
<dbReference type="NCBIfam" id="NF003652">
    <property type="entry name" value="PRK05286.2-5"/>
    <property type="match status" value="1"/>
</dbReference>
<evidence type="ECO:0000256" key="1">
    <source>
        <dbReference type="ARBA" id="ARBA00003125"/>
    </source>
</evidence>
<dbReference type="InterPro" id="IPR005720">
    <property type="entry name" value="Dihydroorotate_DH_cat"/>
</dbReference>
<reference evidence="14" key="1">
    <citation type="submission" date="2023-07" db="EMBL/GenBank/DDBJ databases">
        <title>Genome sequencing of Purple Non-Sulfur Bacteria from various extreme environments.</title>
        <authorList>
            <person name="Mayer M."/>
        </authorList>
    </citation>
    <scope>NUCLEOTIDE SEQUENCE [LARGE SCALE GENOMIC DNA]</scope>
    <source>
        <strain evidence="14">DSM 17935</strain>
    </source>
</reference>
<sequence>MSDLYSLFRPALFKLDPEVAHNLAIKALASGLMPSCRGDADPRLKVKLFDLEFPNPLGMAAGFDKNAVVPDALLAQGFGHVEVGTVTPKPQPGNPKPRLFRIPSERAVVNRFGFNNEGHRAMRARLLDRKRRGGIVAVNIGANKESEDRTADYVKGIDAFADLASFFTVNVSSPNTPGLRDLQARAALDDLLGKVLAARDAKTDAVGRKVPVFLKIAPDLDDAGFEDIVASVTGSAVDGVIISNTTLSRDGVSGPAAKEAGGVSGRPLFERSTRLLARMRCAVGPELPLIGVGGVESGPTALAKILAGATLVQVYTGYIYEGLGLPGRILKHLSAELDRRNVASVADLVGLEAKSRADGA</sequence>
<dbReference type="InterPro" id="IPR013785">
    <property type="entry name" value="Aldolase_TIM"/>
</dbReference>
<evidence type="ECO:0000256" key="7">
    <source>
        <dbReference type="ARBA" id="ARBA00022975"/>
    </source>
</evidence>
<feature type="binding site" evidence="11">
    <location>
        <begin position="244"/>
        <end position="245"/>
    </location>
    <ligand>
        <name>substrate</name>
    </ligand>
</feature>
<name>A0ABT3H9T7_9HYPH</name>
<dbReference type="RefSeq" id="WP_264600744.1">
    <property type="nucleotide sequence ID" value="NZ_JAOQNS010000003.1"/>
</dbReference>
<feature type="binding site" evidence="11">
    <location>
        <position position="265"/>
    </location>
    <ligand>
        <name>FMN</name>
        <dbReference type="ChEBI" id="CHEBI:58210"/>
    </ligand>
</feature>
<evidence type="ECO:0000313" key="14">
    <source>
        <dbReference type="Proteomes" id="UP001209755"/>
    </source>
</evidence>
<comment type="pathway">
    <text evidence="3 11">Pyrimidine metabolism; UMP biosynthesis via de novo pathway; orotate from (S)-dihydroorotate (quinone route): step 1/1.</text>
</comment>
<dbReference type="Pfam" id="PF01180">
    <property type="entry name" value="DHO_dh"/>
    <property type="match status" value="1"/>
</dbReference>
<dbReference type="CDD" id="cd04738">
    <property type="entry name" value="DHOD_2_like"/>
    <property type="match status" value="1"/>
</dbReference>
<gene>
    <name evidence="11" type="primary">pyrD</name>
    <name evidence="13" type="ORF">M2319_001416</name>
</gene>
<keyword evidence="9 11" id="KW-0472">Membrane</keyword>
<dbReference type="NCBIfam" id="TIGR01036">
    <property type="entry name" value="pyrD_sub2"/>
    <property type="match status" value="1"/>
</dbReference>
<feature type="binding site" evidence="11">
    <location>
        <position position="294"/>
    </location>
    <ligand>
        <name>FMN</name>
        <dbReference type="ChEBI" id="CHEBI:58210"/>
    </ligand>
</feature>
<dbReference type="PROSITE" id="PS00912">
    <property type="entry name" value="DHODEHASE_2"/>
    <property type="match status" value="1"/>
</dbReference>
<accession>A0ABT3H9T7</accession>
<comment type="cofactor">
    <cofactor evidence="11">
        <name>FMN</name>
        <dbReference type="ChEBI" id="CHEBI:58210"/>
    </cofactor>
    <text evidence="11">Binds 1 FMN per subunit.</text>
</comment>
<feature type="binding site" evidence="11">
    <location>
        <position position="85"/>
    </location>
    <ligand>
        <name>FMN</name>
        <dbReference type="ChEBI" id="CHEBI:58210"/>
    </ligand>
</feature>
<dbReference type="Proteomes" id="UP001209755">
    <property type="component" value="Unassembled WGS sequence"/>
</dbReference>
<feature type="binding site" evidence="11">
    <location>
        <begin position="315"/>
        <end position="316"/>
    </location>
    <ligand>
        <name>FMN</name>
        <dbReference type="ChEBI" id="CHEBI:58210"/>
    </ligand>
</feature>
<dbReference type="NCBIfam" id="NF003645">
    <property type="entry name" value="PRK05286.1-2"/>
    <property type="match status" value="1"/>
</dbReference>
<keyword evidence="11" id="KW-1003">Cell membrane</keyword>
<dbReference type="InterPro" id="IPR001295">
    <property type="entry name" value="Dihydroorotate_DH_CS"/>
</dbReference>
<feature type="binding site" evidence="11">
    <location>
        <position position="215"/>
    </location>
    <ligand>
        <name>FMN</name>
        <dbReference type="ChEBI" id="CHEBI:58210"/>
    </ligand>
</feature>
<comment type="subcellular location">
    <subcellularLocation>
        <location evidence="11">Cell membrane</location>
        <topology evidence="11">Peripheral membrane protein</topology>
    </subcellularLocation>
    <subcellularLocation>
        <location evidence="2">Membrane</location>
    </subcellularLocation>
</comment>
<feature type="binding site" evidence="11">
    <location>
        <position position="170"/>
    </location>
    <ligand>
        <name>substrate</name>
    </ligand>
</feature>
<proteinExistence type="inferred from homology"/>
<feature type="binding site" evidence="11">
    <location>
        <position position="170"/>
    </location>
    <ligand>
        <name>FMN</name>
        <dbReference type="ChEBI" id="CHEBI:58210"/>
    </ligand>
</feature>
<evidence type="ECO:0000256" key="8">
    <source>
        <dbReference type="ARBA" id="ARBA00023002"/>
    </source>
</evidence>
<dbReference type="InterPro" id="IPR050074">
    <property type="entry name" value="DHO_dehydrogenase"/>
</dbReference>
<evidence type="ECO:0000256" key="11">
    <source>
        <dbReference type="HAMAP-Rule" id="MF_00225"/>
    </source>
</evidence>
<evidence type="ECO:0000256" key="2">
    <source>
        <dbReference type="ARBA" id="ARBA00004370"/>
    </source>
</evidence>
<dbReference type="EMBL" id="JAOQNS010000003">
    <property type="protein sequence ID" value="MCW2307094.1"/>
    <property type="molecule type" value="Genomic_DNA"/>
</dbReference>
<dbReference type="GO" id="GO:0106430">
    <property type="term" value="F:dihydroorotate dehydrogenase (quinone) activity"/>
    <property type="evidence" value="ECO:0007669"/>
    <property type="project" value="UniProtKB-EC"/>
</dbReference>